<dbReference type="GO" id="GO:0005524">
    <property type="term" value="F:ATP binding"/>
    <property type="evidence" value="ECO:0007669"/>
    <property type="project" value="UniProtKB-KW"/>
</dbReference>
<feature type="region of interest" description="Disordered" evidence="10">
    <location>
        <begin position="379"/>
        <end position="401"/>
    </location>
</feature>
<dbReference type="EMBL" id="CP028475">
    <property type="protein sequence ID" value="AVW92135.1"/>
    <property type="molecule type" value="Genomic_DNA"/>
</dbReference>
<dbReference type="PANTHER" id="PTHR43790">
    <property type="entry name" value="CARBOHYDRATE TRANSPORT ATP-BINDING PROTEIN MG119-RELATED"/>
    <property type="match status" value="1"/>
</dbReference>
<keyword evidence="7 12" id="KW-0067">ATP-binding</keyword>
<dbReference type="GO" id="GO:0005886">
    <property type="term" value="C:plasma membrane"/>
    <property type="evidence" value="ECO:0007669"/>
    <property type="project" value="UniProtKB-SubCell"/>
</dbReference>
<dbReference type="FunFam" id="3.40.50.300:FF:000127">
    <property type="entry name" value="Ribose import ATP-binding protein RbsA"/>
    <property type="match status" value="1"/>
</dbReference>
<comment type="subcellular location">
    <subcellularLocation>
        <location evidence="1">Cell membrane</location>
        <topology evidence="1">Peripheral membrane protein</topology>
    </subcellularLocation>
</comment>
<evidence type="ECO:0000256" key="7">
    <source>
        <dbReference type="ARBA" id="ARBA00022840"/>
    </source>
</evidence>
<dbReference type="InterPro" id="IPR050107">
    <property type="entry name" value="ABC_carbohydrate_import_ATPase"/>
</dbReference>
<accession>A0A2R4M4P3</accession>
<feature type="domain" description="ABC transporter" evidence="11">
    <location>
        <begin position="252"/>
        <end position="496"/>
    </location>
</feature>
<dbReference type="KEGG" id="cbak:DA792_14465"/>
<evidence type="ECO:0000256" key="9">
    <source>
        <dbReference type="ARBA" id="ARBA00023136"/>
    </source>
</evidence>
<proteinExistence type="predicted"/>
<dbReference type="OrthoDB" id="9805029at2"/>
<keyword evidence="2" id="KW-0813">Transport</keyword>
<evidence type="ECO:0000259" key="11">
    <source>
        <dbReference type="PROSITE" id="PS50893"/>
    </source>
</evidence>
<evidence type="ECO:0000256" key="2">
    <source>
        <dbReference type="ARBA" id="ARBA00022448"/>
    </source>
</evidence>
<keyword evidence="3" id="KW-1003">Cell membrane</keyword>
<dbReference type="RefSeq" id="WP_107720547.1">
    <property type="nucleotide sequence ID" value="NZ_CP028475.1"/>
</dbReference>
<evidence type="ECO:0000256" key="4">
    <source>
        <dbReference type="ARBA" id="ARBA00022597"/>
    </source>
</evidence>
<dbReference type="Gene3D" id="3.40.50.300">
    <property type="entry name" value="P-loop containing nucleotide triphosphate hydrolases"/>
    <property type="match status" value="2"/>
</dbReference>
<evidence type="ECO:0000256" key="3">
    <source>
        <dbReference type="ARBA" id="ARBA00022475"/>
    </source>
</evidence>
<protein>
    <submittedName>
        <fullName evidence="12">D-xylose ABC transporter ATP-binding protein</fullName>
    </submittedName>
</protein>
<dbReference type="InterPro" id="IPR017871">
    <property type="entry name" value="ABC_transporter-like_CS"/>
</dbReference>
<gene>
    <name evidence="12" type="ORF">DA792_14465</name>
</gene>
<dbReference type="GO" id="GO:0016887">
    <property type="term" value="F:ATP hydrolysis activity"/>
    <property type="evidence" value="ECO:0007669"/>
    <property type="project" value="InterPro"/>
</dbReference>
<evidence type="ECO:0000313" key="12">
    <source>
        <dbReference type="EMBL" id="AVW92135.1"/>
    </source>
</evidence>
<dbReference type="PANTHER" id="PTHR43790:SF9">
    <property type="entry name" value="GALACTOFURANOSE TRANSPORTER ATP-BINDING PROTEIN YTFR"/>
    <property type="match status" value="1"/>
</dbReference>
<keyword evidence="5" id="KW-0677">Repeat</keyword>
<evidence type="ECO:0000256" key="10">
    <source>
        <dbReference type="SAM" id="MobiDB-lite"/>
    </source>
</evidence>
<keyword evidence="6" id="KW-0547">Nucleotide-binding</keyword>
<keyword evidence="8" id="KW-1278">Translocase</keyword>
<reference evidence="12 13" key="1">
    <citation type="submission" date="2018-03" db="EMBL/GenBank/DDBJ databases">
        <title>The Complete Genome of Celeribacter baekdonensis strain LH4, a Thiosulfate-Oxidizing Alphaproteobacterium Isolated from Gulf of Mexico Continental Slope Sediments.</title>
        <authorList>
            <person name="Flood B.E."/>
            <person name="Bailey J.V."/>
            <person name="Leprich D."/>
        </authorList>
    </citation>
    <scope>NUCLEOTIDE SEQUENCE [LARGE SCALE GENOMIC DNA]</scope>
    <source>
        <strain evidence="12 13">LH4</strain>
    </source>
</reference>
<evidence type="ECO:0000313" key="13">
    <source>
        <dbReference type="Proteomes" id="UP000241447"/>
    </source>
</evidence>
<dbReference type="InterPro" id="IPR003593">
    <property type="entry name" value="AAA+_ATPase"/>
</dbReference>
<evidence type="ECO:0000256" key="8">
    <source>
        <dbReference type="ARBA" id="ARBA00022967"/>
    </source>
</evidence>
<dbReference type="InterPro" id="IPR003439">
    <property type="entry name" value="ABC_transporter-like_ATP-bd"/>
</dbReference>
<keyword evidence="9" id="KW-0472">Membrane</keyword>
<evidence type="ECO:0000256" key="6">
    <source>
        <dbReference type="ARBA" id="ARBA00022741"/>
    </source>
</evidence>
<dbReference type="PROSITE" id="PS50893">
    <property type="entry name" value="ABC_TRANSPORTER_2"/>
    <property type="match status" value="2"/>
</dbReference>
<dbReference type="InterPro" id="IPR027417">
    <property type="entry name" value="P-loop_NTPase"/>
</dbReference>
<sequence>MVPLLQLSHIAKSFGPVHALRDVSFELRAGEIHALAGENGAGKSTTMKIVDGILQPDRGDIRIDGTPIRIRSPLDAQALGIGFVHQEIALCPDISVAENIFMSAIAAQGRGWMNYAALETKARKILSEFCDVDPRQKVGTLSISNQQLVEIAKALTLDARILILDEPTSALTQAETSKLFQIVHRLKEQGMGIIHISHRMAEVFDHCDRVTVFRDGEYVTCLEVAQSCPQEVVSNMVGRDLLQLYPPKASQRPGKPLLEVEGLSDGHLLADISLTVRQGEILGIGGLIGAGRSELAKAICGLRPHTSGITRLAGKEVAIPDFATALAHGVVYVSEDRKGEGLFLDLPISQNVSSLRLSQVSTRLGLVDRRAETEQAERLGRTLRLKAGRPEDPPSTLSGGNQQKVALARMLSVDPKVVFLDEPTRGVDVGAKSEIHAILRDLADAGVGVVVISSELPELIGLADRIMVLHEGRISGEITCEHDMTEEAIIHLASGLGAATAPAMQGDTA</sequence>
<feature type="domain" description="ABC transporter" evidence="11">
    <location>
        <begin position="5"/>
        <end position="240"/>
    </location>
</feature>
<dbReference type="SMART" id="SM00382">
    <property type="entry name" value="AAA"/>
    <property type="match status" value="2"/>
</dbReference>
<dbReference type="PROSITE" id="PS00211">
    <property type="entry name" value="ABC_TRANSPORTER_1"/>
    <property type="match status" value="1"/>
</dbReference>
<dbReference type="Proteomes" id="UP000241447">
    <property type="component" value="Chromosome"/>
</dbReference>
<dbReference type="Pfam" id="PF00005">
    <property type="entry name" value="ABC_tran"/>
    <property type="match status" value="2"/>
</dbReference>
<keyword evidence="4" id="KW-0762">Sugar transport</keyword>
<dbReference type="CDD" id="cd03215">
    <property type="entry name" value="ABC_Carb_Monos_II"/>
    <property type="match status" value="1"/>
</dbReference>
<evidence type="ECO:0000256" key="5">
    <source>
        <dbReference type="ARBA" id="ARBA00022737"/>
    </source>
</evidence>
<evidence type="ECO:0000256" key="1">
    <source>
        <dbReference type="ARBA" id="ARBA00004202"/>
    </source>
</evidence>
<dbReference type="CDD" id="cd03216">
    <property type="entry name" value="ABC_Carb_Monos_I"/>
    <property type="match status" value="1"/>
</dbReference>
<organism evidence="12 13">
    <name type="scientific">Celeribacter baekdonensis</name>
    <dbReference type="NCBI Taxonomy" id="875171"/>
    <lineage>
        <taxon>Bacteria</taxon>
        <taxon>Pseudomonadati</taxon>
        <taxon>Pseudomonadota</taxon>
        <taxon>Alphaproteobacteria</taxon>
        <taxon>Rhodobacterales</taxon>
        <taxon>Roseobacteraceae</taxon>
        <taxon>Celeribacter</taxon>
    </lineage>
</organism>
<name>A0A2R4M4P3_9RHOB</name>
<dbReference type="SUPFAM" id="SSF52540">
    <property type="entry name" value="P-loop containing nucleoside triphosphate hydrolases"/>
    <property type="match status" value="2"/>
</dbReference>
<dbReference type="AlphaFoldDB" id="A0A2R4M4P3"/>